<proteinExistence type="predicted"/>
<feature type="transmembrane region" description="Helical" evidence="1">
    <location>
        <begin position="43"/>
        <end position="63"/>
    </location>
</feature>
<comment type="caution">
    <text evidence="2">The sequence shown here is derived from an EMBL/GenBank/DDBJ whole genome shotgun (WGS) entry which is preliminary data.</text>
</comment>
<dbReference type="AlphaFoldDB" id="A0A0F9W5U6"/>
<gene>
    <name evidence="2" type="ORF">LCGC14_0006720</name>
</gene>
<protein>
    <submittedName>
        <fullName evidence="2">Uncharacterized protein</fullName>
    </submittedName>
</protein>
<dbReference type="EMBL" id="LAZR01000001">
    <property type="protein sequence ID" value="KKO12656.1"/>
    <property type="molecule type" value="Genomic_DNA"/>
</dbReference>
<keyword evidence="1" id="KW-0472">Membrane</keyword>
<organism evidence="2">
    <name type="scientific">marine sediment metagenome</name>
    <dbReference type="NCBI Taxonomy" id="412755"/>
    <lineage>
        <taxon>unclassified sequences</taxon>
        <taxon>metagenomes</taxon>
        <taxon>ecological metagenomes</taxon>
    </lineage>
</organism>
<evidence type="ECO:0000313" key="2">
    <source>
        <dbReference type="EMBL" id="KKO12656.1"/>
    </source>
</evidence>
<keyword evidence="1" id="KW-0812">Transmembrane</keyword>
<sequence>MMGNEMAGNTMWAGHWLWMLVIAIVAVIPAWRICQRTGYPGFLGFLILIPLVNLVLLYFLAFAQWPAEKARRHDE</sequence>
<name>A0A0F9W5U6_9ZZZZ</name>
<evidence type="ECO:0000256" key="1">
    <source>
        <dbReference type="SAM" id="Phobius"/>
    </source>
</evidence>
<keyword evidence="1" id="KW-1133">Transmembrane helix</keyword>
<feature type="transmembrane region" description="Helical" evidence="1">
    <location>
        <begin position="12"/>
        <end position="31"/>
    </location>
</feature>
<accession>A0A0F9W5U6</accession>
<reference evidence="2" key="1">
    <citation type="journal article" date="2015" name="Nature">
        <title>Complex archaea that bridge the gap between prokaryotes and eukaryotes.</title>
        <authorList>
            <person name="Spang A."/>
            <person name="Saw J.H."/>
            <person name="Jorgensen S.L."/>
            <person name="Zaremba-Niedzwiedzka K."/>
            <person name="Martijn J."/>
            <person name="Lind A.E."/>
            <person name="van Eijk R."/>
            <person name="Schleper C."/>
            <person name="Guy L."/>
            <person name="Ettema T.J."/>
        </authorList>
    </citation>
    <scope>NUCLEOTIDE SEQUENCE</scope>
</reference>